<dbReference type="GO" id="GO:0003824">
    <property type="term" value="F:catalytic activity"/>
    <property type="evidence" value="ECO:0007669"/>
    <property type="project" value="InterPro"/>
</dbReference>
<dbReference type="PANTHER" id="PTHR11895:SF176">
    <property type="entry name" value="AMIDASE AMID-RELATED"/>
    <property type="match status" value="1"/>
</dbReference>
<reference evidence="5 6" key="1">
    <citation type="submission" date="2019-06" db="EMBL/GenBank/DDBJ databases">
        <title>New taxonomy in bacterial strain CC-CFT640, isolated from vineyard.</title>
        <authorList>
            <person name="Lin S.-Y."/>
            <person name="Tsai C.-F."/>
            <person name="Young C.-C."/>
        </authorList>
    </citation>
    <scope>NUCLEOTIDE SEQUENCE [LARGE SCALE GENOMIC DNA]</scope>
    <source>
        <strain evidence="5 6">CC-CFT640</strain>
    </source>
</reference>
<dbReference type="AlphaFoldDB" id="A0A5C8PQ75"/>
<accession>A0A5C8PQ75</accession>
<dbReference type="Pfam" id="PF01425">
    <property type="entry name" value="Amidase"/>
    <property type="match status" value="1"/>
</dbReference>
<dbReference type="PROSITE" id="PS00571">
    <property type="entry name" value="AMIDASES"/>
    <property type="match status" value="1"/>
</dbReference>
<evidence type="ECO:0000256" key="1">
    <source>
        <dbReference type="ARBA" id="ARBA00003871"/>
    </source>
</evidence>
<protein>
    <recommendedName>
        <fullName evidence="2">Indoleacetamide hydrolase</fullName>
    </recommendedName>
</protein>
<sequence length="545" mass="58284">MGQLPGGATHGGQGGTDSGHGRRAARHSPDAGAGRRPCGRGRAPQRRRARRGRRQAELRRRSGCLCRAARQERDTVNDWTTLDLTAAAAAIVDGRVSSVELTQACLARIEAWQPRTNAFIRLDRDAALATARERDLERGAGRLRGKLHGVPLAHKDMFYRQGRVSTGGSAIRRDWIADRTATVNTRLDAAGAVDLGTLNMAEFAAGPTGHNVHFGDCCNPWDPARVTGGSSSGSAAAVAARMIFGALGSDTGGSIRMPAAICGVVGMKPTYGRVSRFGALPRAWSLDHVGPLTRSVADNARLLQVIAGADDNDATASGQAVPDYEAMLDRPVAGLRLGVPQDAGLDGVDGDVIAALAQARRDLTRLGVTFVDVRLPELGALFDSAETIIKCEAAAMHRPWLEARPQDYANQVRWRMEAGFLIPATQYIDALRLRTHHTQEFIAGTLDGIDALLLPTMPFATPTRAETDVERRPGATALAILSRFSRFTRPFNLLGLPALSLPCGRDANGLPIGLQLVGRPFAEATLYAVGHAYQQATDHHRQAPT</sequence>
<comment type="function">
    <text evidence="1">Hydrolyzes indole-3-acetamide (IAM) into indole-3-acetic acid (IAA).</text>
</comment>
<dbReference type="OrthoDB" id="9811471at2"/>
<dbReference type="PANTHER" id="PTHR11895">
    <property type="entry name" value="TRANSAMIDASE"/>
    <property type="match status" value="1"/>
</dbReference>
<feature type="compositionally biased region" description="Gly residues" evidence="3">
    <location>
        <begin position="1"/>
        <end position="18"/>
    </location>
</feature>
<feature type="compositionally biased region" description="Basic residues" evidence="3">
    <location>
        <begin position="37"/>
        <end position="53"/>
    </location>
</feature>
<dbReference type="Proteomes" id="UP000321638">
    <property type="component" value="Unassembled WGS sequence"/>
</dbReference>
<dbReference type="InterPro" id="IPR000120">
    <property type="entry name" value="Amidase"/>
</dbReference>
<dbReference type="Gene3D" id="3.90.1300.10">
    <property type="entry name" value="Amidase signature (AS) domain"/>
    <property type="match status" value="1"/>
</dbReference>
<proteinExistence type="predicted"/>
<dbReference type="SUPFAM" id="SSF75304">
    <property type="entry name" value="Amidase signature (AS) enzymes"/>
    <property type="match status" value="1"/>
</dbReference>
<name>A0A5C8PQ75_9HYPH</name>
<evidence type="ECO:0000313" key="6">
    <source>
        <dbReference type="Proteomes" id="UP000321638"/>
    </source>
</evidence>
<evidence type="ECO:0000256" key="3">
    <source>
        <dbReference type="SAM" id="MobiDB-lite"/>
    </source>
</evidence>
<feature type="region of interest" description="Disordered" evidence="3">
    <location>
        <begin position="1"/>
        <end position="56"/>
    </location>
</feature>
<evidence type="ECO:0000313" key="5">
    <source>
        <dbReference type="EMBL" id="TXL77578.1"/>
    </source>
</evidence>
<dbReference type="InterPro" id="IPR036928">
    <property type="entry name" value="AS_sf"/>
</dbReference>
<feature type="domain" description="Amidase" evidence="4">
    <location>
        <begin position="100"/>
        <end position="526"/>
    </location>
</feature>
<evidence type="ECO:0000256" key="2">
    <source>
        <dbReference type="ARBA" id="ARBA00021874"/>
    </source>
</evidence>
<keyword evidence="6" id="KW-1185">Reference proteome</keyword>
<dbReference type="InterPro" id="IPR023631">
    <property type="entry name" value="Amidase_dom"/>
</dbReference>
<comment type="caution">
    <text evidence="5">The sequence shown here is derived from an EMBL/GenBank/DDBJ whole genome shotgun (WGS) entry which is preliminary data.</text>
</comment>
<dbReference type="EMBL" id="VDUZ01000008">
    <property type="protein sequence ID" value="TXL77578.1"/>
    <property type="molecule type" value="Genomic_DNA"/>
</dbReference>
<organism evidence="5 6">
    <name type="scientific">Vineibacter terrae</name>
    <dbReference type="NCBI Taxonomy" id="2586908"/>
    <lineage>
        <taxon>Bacteria</taxon>
        <taxon>Pseudomonadati</taxon>
        <taxon>Pseudomonadota</taxon>
        <taxon>Alphaproteobacteria</taxon>
        <taxon>Hyphomicrobiales</taxon>
        <taxon>Vineibacter</taxon>
    </lineage>
</organism>
<gene>
    <name evidence="5" type="ORF">FHP25_09105</name>
</gene>
<dbReference type="InterPro" id="IPR020556">
    <property type="entry name" value="Amidase_CS"/>
</dbReference>
<evidence type="ECO:0000259" key="4">
    <source>
        <dbReference type="Pfam" id="PF01425"/>
    </source>
</evidence>